<dbReference type="OrthoDB" id="9807293at2"/>
<protein>
    <submittedName>
        <fullName evidence="11">Glycerol transporter</fullName>
    </submittedName>
</protein>
<evidence type="ECO:0000313" key="12">
    <source>
        <dbReference type="Proteomes" id="UP000345527"/>
    </source>
</evidence>
<evidence type="ECO:0000313" key="10">
    <source>
        <dbReference type="EMBL" id="KAA8822674.1"/>
    </source>
</evidence>
<feature type="transmembrane region" description="Helical" evidence="9">
    <location>
        <begin position="169"/>
        <end position="188"/>
    </location>
</feature>
<evidence type="ECO:0000256" key="1">
    <source>
        <dbReference type="ARBA" id="ARBA00004651"/>
    </source>
</evidence>
<dbReference type="Proteomes" id="UP000374630">
    <property type="component" value="Unassembled WGS sequence"/>
</dbReference>
<dbReference type="PANTHER" id="PTHR19139:SF199">
    <property type="entry name" value="MIP17260P"/>
    <property type="match status" value="1"/>
</dbReference>
<proteinExistence type="inferred from homology"/>
<evidence type="ECO:0000256" key="2">
    <source>
        <dbReference type="ARBA" id="ARBA00006175"/>
    </source>
</evidence>
<dbReference type="InterPro" id="IPR023271">
    <property type="entry name" value="Aquaporin-like"/>
</dbReference>
<keyword evidence="6 9" id="KW-1133">Transmembrane helix</keyword>
<feature type="transmembrane region" description="Helical" evidence="9">
    <location>
        <begin position="134"/>
        <end position="157"/>
    </location>
</feature>
<dbReference type="InterPro" id="IPR034294">
    <property type="entry name" value="Aquaporin_transptr"/>
</dbReference>
<dbReference type="AlphaFoldDB" id="A0A5J5E0I7"/>
<dbReference type="Gene3D" id="1.20.1080.10">
    <property type="entry name" value="Glycerol uptake facilitator protein"/>
    <property type="match status" value="1"/>
</dbReference>
<dbReference type="InterPro" id="IPR000425">
    <property type="entry name" value="MIP"/>
</dbReference>
<keyword evidence="5 8" id="KW-0812">Transmembrane</keyword>
<evidence type="ECO:0000256" key="5">
    <source>
        <dbReference type="ARBA" id="ARBA00022692"/>
    </source>
</evidence>
<dbReference type="Proteomes" id="UP000345527">
    <property type="component" value="Unassembled WGS sequence"/>
</dbReference>
<dbReference type="SUPFAM" id="SSF81338">
    <property type="entry name" value="Aquaporin-like"/>
    <property type="match status" value="1"/>
</dbReference>
<evidence type="ECO:0000313" key="11">
    <source>
        <dbReference type="EMBL" id="KAA8824190.1"/>
    </source>
</evidence>
<keyword evidence="7 9" id="KW-0472">Membrane</keyword>
<comment type="subcellular location">
    <subcellularLocation>
        <location evidence="1">Cell membrane</location>
        <topology evidence="1">Multi-pass membrane protein</topology>
    </subcellularLocation>
</comment>
<evidence type="ECO:0000256" key="8">
    <source>
        <dbReference type="RuleBase" id="RU000477"/>
    </source>
</evidence>
<keyword evidence="13" id="KW-1185">Reference proteome</keyword>
<evidence type="ECO:0000256" key="7">
    <source>
        <dbReference type="ARBA" id="ARBA00023136"/>
    </source>
</evidence>
<reference evidence="12 13" key="1">
    <citation type="journal article" date="2019" name="Syst. Appl. Microbiol.">
        <title>Characterization of Bifidobacterium species in feaces of the Egyptian fruit bat: Description of B. vespertilionis sp. nov. and B. rousetti sp. nov.</title>
        <authorList>
            <person name="Modesto M."/>
            <person name="Satti M."/>
            <person name="Watanabe K."/>
            <person name="Puglisi E."/>
            <person name="Morelli L."/>
            <person name="Huang C.-H."/>
            <person name="Liou J.-S."/>
            <person name="Miyashita M."/>
            <person name="Tamura T."/>
            <person name="Saito S."/>
            <person name="Mori K."/>
            <person name="Huang L."/>
            <person name="Sciavilla P."/>
            <person name="Sandri C."/>
            <person name="Spiezio C."/>
            <person name="Vitali F."/>
            <person name="Cavalieri D."/>
            <person name="Perpetuini G."/>
            <person name="Tofalo R."/>
            <person name="Bonetti A."/>
            <person name="Arita M."/>
            <person name="Mattarelli P."/>
        </authorList>
    </citation>
    <scope>NUCLEOTIDE SEQUENCE [LARGE SCALE GENOMIC DNA]</scope>
    <source>
        <strain evidence="10 13">RST16</strain>
        <strain evidence="11 12">RST8</strain>
    </source>
</reference>
<feature type="transmembrane region" description="Helical" evidence="9">
    <location>
        <begin position="30"/>
        <end position="51"/>
    </location>
</feature>
<evidence type="ECO:0000256" key="9">
    <source>
        <dbReference type="SAM" id="Phobius"/>
    </source>
</evidence>
<keyword evidence="4" id="KW-1003">Cell membrane</keyword>
<name>A0A5J5E0I7_9BIFI</name>
<evidence type="ECO:0000256" key="4">
    <source>
        <dbReference type="ARBA" id="ARBA00022475"/>
    </source>
</evidence>
<organism evidence="11 12">
    <name type="scientific">Bifidobacterium vespertilionis</name>
    <dbReference type="NCBI Taxonomy" id="2562524"/>
    <lineage>
        <taxon>Bacteria</taxon>
        <taxon>Bacillati</taxon>
        <taxon>Actinomycetota</taxon>
        <taxon>Actinomycetes</taxon>
        <taxon>Bifidobacteriales</taxon>
        <taxon>Bifidobacteriaceae</taxon>
        <taxon>Bifidobacterium</taxon>
    </lineage>
</organism>
<feature type="transmembrane region" description="Helical" evidence="9">
    <location>
        <begin position="78"/>
        <end position="99"/>
    </location>
</feature>
<dbReference type="Pfam" id="PF00230">
    <property type="entry name" value="MIP"/>
    <property type="match status" value="1"/>
</dbReference>
<sequence length="298" mass="30300">MRCLAEFAGSALAIFPLLIVYTLSQLIYQYAGVTPIILVTVLSYGAVAALFGKVSGAQLNPAVTVAAMLTSKTGWIDGIAYIVAQVLGGIAAAALYTIVLPTSENVTGQMWFTVVVNGFDDASRSSSALSGAGISFGVMLAVAVELIAGLIVVGAAVSTLREDGTADSSHAWATAVAYGLGAALTYPVTGAALNPARATGVAIMAHGKGLTVEPLSQLWVFWIAPVFAAALVAVAMIANQMVAAAAAKTSALAQEQSGVLADASEPAQGMGSEQYAYGEVQGDQANAQSQTDEGIERH</sequence>
<comment type="caution">
    <text evidence="11">The sequence shown here is derived from an EMBL/GenBank/DDBJ whole genome shotgun (WGS) entry which is preliminary data.</text>
</comment>
<accession>A0A5J5E0I7</accession>
<feature type="transmembrane region" description="Helical" evidence="9">
    <location>
        <begin position="7"/>
        <end position="24"/>
    </location>
</feature>
<evidence type="ECO:0000256" key="3">
    <source>
        <dbReference type="ARBA" id="ARBA00022448"/>
    </source>
</evidence>
<evidence type="ECO:0000313" key="13">
    <source>
        <dbReference type="Proteomes" id="UP000374630"/>
    </source>
</evidence>
<dbReference type="PANTHER" id="PTHR19139">
    <property type="entry name" value="AQUAPORIN TRANSPORTER"/>
    <property type="match status" value="1"/>
</dbReference>
<dbReference type="EMBL" id="RZOA01000004">
    <property type="protein sequence ID" value="KAA8824190.1"/>
    <property type="molecule type" value="Genomic_DNA"/>
</dbReference>
<feature type="transmembrane region" description="Helical" evidence="9">
    <location>
        <begin position="219"/>
        <end position="238"/>
    </location>
</feature>
<evidence type="ECO:0000256" key="6">
    <source>
        <dbReference type="ARBA" id="ARBA00022989"/>
    </source>
</evidence>
<dbReference type="InterPro" id="IPR022357">
    <property type="entry name" value="MIP_CS"/>
</dbReference>
<dbReference type="EMBL" id="RZNZ01000001">
    <property type="protein sequence ID" value="KAA8822674.1"/>
    <property type="molecule type" value="Genomic_DNA"/>
</dbReference>
<dbReference type="GO" id="GO:0005886">
    <property type="term" value="C:plasma membrane"/>
    <property type="evidence" value="ECO:0007669"/>
    <property type="project" value="UniProtKB-SubCell"/>
</dbReference>
<gene>
    <name evidence="11" type="ORF">EM848_03095</name>
    <name evidence="10" type="ORF">EMO90_00940</name>
</gene>
<dbReference type="PROSITE" id="PS00221">
    <property type="entry name" value="MIP"/>
    <property type="match status" value="1"/>
</dbReference>
<dbReference type="GO" id="GO:0015250">
    <property type="term" value="F:water channel activity"/>
    <property type="evidence" value="ECO:0007669"/>
    <property type="project" value="TreeGrafter"/>
</dbReference>
<dbReference type="PRINTS" id="PR00783">
    <property type="entry name" value="MINTRINSICP"/>
</dbReference>
<keyword evidence="3 8" id="KW-0813">Transport</keyword>
<comment type="similarity">
    <text evidence="2 8">Belongs to the MIP/aquaporin (TC 1.A.8) family.</text>
</comment>